<evidence type="ECO:0000256" key="1">
    <source>
        <dbReference type="SAM" id="MobiDB-lite"/>
    </source>
</evidence>
<reference evidence="2" key="1">
    <citation type="submission" date="2022-08" db="UniProtKB">
        <authorList>
            <consortium name="EnsemblMetazoa"/>
        </authorList>
    </citation>
    <scope>IDENTIFICATION</scope>
    <source>
        <strain evidence="2">05x7-T-G4-1.051#20</strain>
    </source>
</reference>
<dbReference type="Proteomes" id="UP000005408">
    <property type="component" value="Unassembled WGS sequence"/>
</dbReference>
<evidence type="ECO:0000313" key="3">
    <source>
        <dbReference type="Proteomes" id="UP000005408"/>
    </source>
</evidence>
<dbReference type="AlphaFoldDB" id="A0A8W8NNK8"/>
<evidence type="ECO:0000313" key="2">
    <source>
        <dbReference type="EnsemblMetazoa" id="G7018.1:cds"/>
    </source>
</evidence>
<dbReference type="EnsemblMetazoa" id="G7018.1">
    <property type="protein sequence ID" value="G7018.1:cds"/>
    <property type="gene ID" value="G7018"/>
</dbReference>
<proteinExistence type="predicted"/>
<protein>
    <submittedName>
        <fullName evidence="2">Uncharacterized protein</fullName>
    </submittedName>
</protein>
<keyword evidence="3" id="KW-1185">Reference proteome</keyword>
<feature type="region of interest" description="Disordered" evidence="1">
    <location>
        <begin position="44"/>
        <end position="76"/>
    </location>
</feature>
<feature type="compositionally biased region" description="Polar residues" evidence="1">
    <location>
        <begin position="57"/>
        <end position="71"/>
    </location>
</feature>
<accession>A0A8W8NNK8</accession>
<sequence>MFKQFWRVGQMKDTSNWMPNKGIFKQVNQMLSPFKIDLFADRQPNSFTSHEKPATVTRGNSASASQQSNLKASGLEGFRRQKQAAGVLEQTSELLAAGWRTRDSESLQQMGRVG</sequence>
<name>A0A8W8NNK8_MAGGI</name>
<organism evidence="2 3">
    <name type="scientific">Magallana gigas</name>
    <name type="common">Pacific oyster</name>
    <name type="synonym">Crassostrea gigas</name>
    <dbReference type="NCBI Taxonomy" id="29159"/>
    <lineage>
        <taxon>Eukaryota</taxon>
        <taxon>Metazoa</taxon>
        <taxon>Spiralia</taxon>
        <taxon>Lophotrochozoa</taxon>
        <taxon>Mollusca</taxon>
        <taxon>Bivalvia</taxon>
        <taxon>Autobranchia</taxon>
        <taxon>Pteriomorphia</taxon>
        <taxon>Ostreida</taxon>
        <taxon>Ostreoidea</taxon>
        <taxon>Ostreidae</taxon>
        <taxon>Magallana</taxon>
    </lineage>
</organism>